<dbReference type="AlphaFoldDB" id="A0AAD8TL25"/>
<dbReference type="PANTHER" id="PTHR10666">
    <property type="entry name" value="UBIQUITIN"/>
    <property type="match status" value="1"/>
</dbReference>
<sequence>MSGGPDAASLEVPSEDGGSGEWHRIFNRVEALLPRVEELAADRARLEETSRTQQELSAARENSLHARLLQAKASRWRWKTAYIELPLLANPKIIELKENDLEDSRKCEALVDVDDSGPEIPLKGAKRHLERSETNVSYEDIVRDLRAELTKLKQAYETLSTNKDKETSESAHKLQRNIEEMFDDAENKMWIFVKICDSKTVTLEVVDSDTIYSIKAKIQDKEGIPSCQQRLMFDDQLLVGSCTLKDHNIQNEATLTLHLVLQGMHIFVKPIVGKIMTFEVDRADIVYSIKAKIFDETGIPPVVQLLTFNRKVPKEDRTLAYYGIQSDSTLHLDFRTPLRDRIGISIRTLTGKIIVQRNGMRSETIGNMKVKNYVELGIPMDQQCLSTGGKPLEDGCTAEEAKNCCSCDLLLQLRLPSGQRDE</sequence>
<proteinExistence type="predicted"/>
<evidence type="ECO:0000256" key="2">
    <source>
        <dbReference type="SAM" id="Coils"/>
    </source>
</evidence>
<comment type="caution">
    <text evidence="4">The sequence shown here is derived from an EMBL/GenBank/DDBJ whole genome shotgun (WGS) entry which is preliminary data.</text>
</comment>
<dbReference type="InterPro" id="IPR050158">
    <property type="entry name" value="Ubiquitin_ubiquitin-like"/>
</dbReference>
<dbReference type="Pfam" id="PF00240">
    <property type="entry name" value="ubiquitin"/>
    <property type="match status" value="3"/>
</dbReference>
<gene>
    <name evidence="4" type="ORF">QYE76_045858</name>
</gene>
<feature type="coiled-coil region" evidence="2">
    <location>
        <begin position="135"/>
        <end position="169"/>
    </location>
</feature>
<dbReference type="EMBL" id="JAUUTY010000002">
    <property type="protein sequence ID" value="KAK1685010.1"/>
    <property type="molecule type" value="Genomic_DNA"/>
</dbReference>
<keyword evidence="1" id="KW-1017">Isopeptide bond</keyword>
<evidence type="ECO:0000313" key="5">
    <source>
        <dbReference type="Proteomes" id="UP001231189"/>
    </source>
</evidence>
<feature type="domain" description="Ubiquitin-like" evidence="3">
    <location>
        <begin position="264"/>
        <end position="332"/>
    </location>
</feature>
<keyword evidence="5" id="KW-1185">Reference proteome</keyword>
<feature type="domain" description="Ubiquitin-like" evidence="3">
    <location>
        <begin position="342"/>
        <end position="418"/>
    </location>
</feature>
<keyword evidence="2" id="KW-0175">Coiled coil</keyword>
<dbReference type="SUPFAM" id="SSF54236">
    <property type="entry name" value="Ubiquitin-like"/>
    <property type="match status" value="3"/>
</dbReference>
<dbReference type="InterPro" id="IPR019956">
    <property type="entry name" value="Ubiquitin_dom"/>
</dbReference>
<protein>
    <recommendedName>
        <fullName evidence="3">Ubiquitin-like domain-containing protein</fullName>
    </recommendedName>
</protein>
<organism evidence="4 5">
    <name type="scientific">Lolium multiflorum</name>
    <name type="common">Italian ryegrass</name>
    <name type="synonym">Lolium perenne subsp. multiflorum</name>
    <dbReference type="NCBI Taxonomy" id="4521"/>
    <lineage>
        <taxon>Eukaryota</taxon>
        <taxon>Viridiplantae</taxon>
        <taxon>Streptophyta</taxon>
        <taxon>Embryophyta</taxon>
        <taxon>Tracheophyta</taxon>
        <taxon>Spermatophyta</taxon>
        <taxon>Magnoliopsida</taxon>
        <taxon>Liliopsida</taxon>
        <taxon>Poales</taxon>
        <taxon>Poaceae</taxon>
        <taxon>BOP clade</taxon>
        <taxon>Pooideae</taxon>
        <taxon>Poodae</taxon>
        <taxon>Poeae</taxon>
        <taxon>Poeae Chloroplast Group 2 (Poeae type)</taxon>
        <taxon>Loliodinae</taxon>
        <taxon>Loliinae</taxon>
        <taxon>Lolium</taxon>
    </lineage>
</organism>
<feature type="domain" description="Ubiquitin-like" evidence="3">
    <location>
        <begin position="189"/>
        <end position="264"/>
    </location>
</feature>
<dbReference type="InterPro" id="IPR029071">
    <property type="entry name" value="Ubiquitin-like_domsf"/>
</dbReference>
<dbReference type="SMART" id="SM00213">
    <property type="entry name" value="UBQ"/>
    <property type="match status" value="3"/>
</dbReference>
<dbReference type="PROSITE" id="PS50053">
    <property type="entry name" value="UBIQUITIN_2"/>
    <property type="match status" value="3"/>
</dbReference>
<dbReference type="Gene3D" id="3.10.20.90">
    <property type="entry name" value="Phosphatidylinositol 3-kinase Catalytic Subunit, Chain A, domain 1"/>
    <property type="match status" value="3"/>
</dbReference>
<reference evidence="4" key="1">
    <citation type="submission" date="2023-07" db="EMBL/GenBank/DDBJ databases">
        <title>A chromosome-level genome assembly of Lolium multiflorum.</title>
        <authorList>
            <person name="Chen Y."/>
            <person name="Copetti D."/>
            <person name="Kolliker R."/>
            <person name="Studer B."/>
        </authorList>
    </citation>
    <scope>NUCLEOTIDE SEQUENCE</scope>
    <source>
        <strain evidence="4">02402/16</strain>
        <tissue evidence="4">Leaf</tissue>
    </source>
</reference>
<accession>A0AAD8TL25</accession>
<evidence type="ECO:0000256" key="1">
    <source>
        <dbReference type="ARBA" id="ARBA00022499"/>
    </source>
</evidence>
<dbReference type="GO" id="GO:0003729">
    <property type="term" value="F:mRNA binding"/>
    <property type="evidence" value="ECO:0007669"/>
    <property type="project" value="UniProtKB-ARBA"/>
</dbReference>
<dbReference type="Proteomes" id="UP001231189">
    <property type="component" value="Unassembled WGS sequence"/>
</dbReference>
<evidence type="ECO:0000313" key="4">
    <source>
        <dbReference type="EMBL" id="KAK1685010.1"/>
    </source>
</evidence>
<dbReference type="InterPro" id="IPR000626">
    <property type="entry name" value="Ubiquitin-like_dom"/>
</dbReference>
<name>A0AAD8TL25_LOLMU</name>
<dbReference type="PRINTS" id="PR00348">
    <property type="entry name" value="UBIQUITIN"/>
</dbReference>
<evidence type="ECO:0000259" key="3">
    <source>
        <dbReference type="PROSITE" id="PS50053"/>
    </source>
</evidence>